<dbReference type="Gene3D" id="3.30.1880.10">
    <property type="entry name" value="protein ne1242 domain like"/>
    <property type="match status" value="1"/>
</dbReference>
<evidence type="ECO:0000313" key="3">
    <source>
        <dbReference type="Proteomes" id="UP000268623"/>
    </source>
</evidence>
<feature type="region of interest" description="Disordered" evidence="1">
    <location>
        <begin position="1"/>
        <end position="34"/>
    </location>
</feature>
<dbReference type="RefSeq" id="WP_123176083.1">
    <property type="nucleotide sequence ID" value="NZ_QWDD01000001.1"/>
</dbReference>
<keyword evidence="3" id="KW-1185">Reference proteome</keyword>
<feature type="compositionally biased region" description="Basic and acidic residues" evidence="1">
    <location>
        <begin position="1"/>
        <end position="25"/>
    </location>
</feature>
<proteinExistence type="predicted"/>
<dbReference type="Proteomes" id="UP000268623">
    <property type="component" value="Unassembled WGS sequence"/>
</dbReference>
<protein>
    <submittedName>
        <fullName evidence="2">Twin-arginine translocation pathway signal protein</fullName>
    </submittedName>
</protein>
<comment type="caution">
    <text evidence="2">The sequence shown here is derived from an EMBL/GenBank/DDBJ whole genome shotgun (WGS) entry which is preliminary data.</text>
</comment>
<sequence length="86" mass="9864">MPSKSENYRGRVIELREEPRPRSESLAESLSQPKPELLIDGKEVAYGQLPGGKYYLKDYAYDWKDDLVDLAESYIDDQLKPSRAGK</sequence>
<dbReference type="OrthoDB" id="9182756at2"/>
<dbReference type="EMBL" id="QWDD01000001">
    <property type="protein sequence ID" value="RNJ50133.1"/>
    <property type="molecule type" value="Genomic_DNA"/>
</dbReference>
<reference evidence="2 3" key="1">
    <citation type="submission" date="2018-08" db="EMBL/GenBank/DDBJ databases">
        <title>Genome sequence of Methylocystis hirsuta CSC1, a methanotroph able to accumulate PHAs.</title>
        <authorList>
            <person name="Bordel S."/>
            <person name="Rodriguez E."/>
            <person name="Gancedo J."/>
            <person name="Munoz R."/>
        </authorList>
    </citation>
    <scope>NUCLEOTIDE SEQUENCE [LARGE SCALE GENOMIC DNA]</scope>
    <source>
        <strain evidence="2 3">CSC1</strain>
    </source>
</reference>
<gene>
    <name evidence="2" type="ORF">D1O30_11540</name>
</gene>
<accession>A0A3M9XPG3</accession>
<evidence type="ECO:0000256" key="1">
    <source>
        <dbReference type="SAM" id="MobiDB-lite"/>
    </source>
</evidence>
<dbReference type="InterPro" id="IPR023199">
    <property type="entry name" value="GriE/MELC1_sf"/>
</dbReference>
<dbReference type="AlphaFoldDB" id="A0A3M9XPG3"/>
<name>A0A3M9XPG3_9HYPH</name>
<organism evidence="2 3">
    <name type="scientific">Methylocystis hirsuta</name>
    <dbReference type="NCBI Taxonomy" id="369798"/>
    <lineage>
        <taxon>Bacteria</taxon>
        <taxon>Pseudomonadati</taxon>
        <taxon>Pseudomonadota</taxon>
        <taxon>Alphaproteobacteria</taxon>
        <taxon>Hyphomicrobiales</taxon>
        <taxon>Methylocystaceae</taxon>
        <taxon>Methylocystis</taxon>
    </lineage>
</organism>
<evidence type="ECO:0000313" key="2">
    <source>
        <dbReference type="EMBL" id="RNJ50133.1"/>
    </source>
</evidence>